<dbReference type="Gene3D" id="3.40.850.10">
    <property type="entry name" value="Kinesin motor domain"/>
    <property type="match status" value="1"/>
</dbReference>
<dbReference type="Gene3D" id="3.90.550.10">
    <property type="entry name" value="Spore Coat Polysaccharide Biosynthesis Protein SpsA, Chain A"/>
    <property type="match status" value="1"/>
</dbReference>
<dbReference type="InterPro" id="IPR029044">
    <property type="entry name" value="Nucleotide-diphossugar_trans"/>
</dbReference>
<dbReference type="Gene3D" id="1.10.10.820">
    <property type="match status" value="1"/>
</dbReference>
<feature type="transmembrane region" description="Helical" evidence="14">
    <location>
        <begin position="1517"/>
        <end position="1538"/>
    </location>
</feature>
<keyword evidence="3" id="KW-1003">Cell membrane</keyword>
<feature type="compositionally biased region" description="Basic and acidic residues" evidence="13">
    <location>
        <begin position="786"/>
        <end position="796"/>
    </location>
</feature>
<evidence type="ECO:0000259" key="15">
    <source>
        <dbReference type="PROSITE" id="PS50255"/>
    </source>
</evidence>
<dbReference type="PANTHER" id="PTHR22914:SF13">
    <property type="entry name" value="CHITIN SYNTHASE"/>
    <property type="match status" value="1"/>
</dbReference>
<dbReference type="EMBL" id="KZ992502">
    <property type="protein sequence ID" value="RKP09587.1"/>
    <property type="molecule type" value="Genomic_DNA"/>
</dbReference>
<comment type="caution">
    <text evidence="12">Lacks conserved residue(s) required for the propagation of feature annotation.</text>
</comment>
<keyword evidence="4" id="KW-0328">Glycosyltransferase</keyword>
<dbReference type="GO" id="GO:0003774">
    <property type="term" value="F:cytoskeletal motor activity"/>
    <property type="evidence" value="ECO:0007669"/>
    <property type="project" value="UniProtKB-UniRule"/>
</dbReference>
<evidence type="ECO:0000256" key="14">
    <source>
        <dbReference type="SAM" id="Phobius"/>
    </source>
</evidence>
<dbReference type="PANTHER" id="PTHR22914">
    <property type="entry name" value="CHITIN SYNTHASE"/>
    <property type="match status" value="1"/>
</dbReference>
<dbReference type="InterPro" id="IPR027417">
    <property type="entry name" value="P-loop_NTPase"/>
</dbReference>
<dbReference type="SMART" id="SM01117">
    <property type="entry name" value="Cyt-b5"/>
    <property type="match status" value="2"/>
</dbReference>
<keyword evidence="6 14" id="KW-0812">Transmembrane</keyword>
<protein>
    <recommendedName>
        <fullName evidence="2">chitin synthase</fullName>
        <ecNumber evidence="2">2.4.1.16</ecNumber>
    </recommendedName>
</protein>
<dbReference type="InterPro" id="IPR001609">
    <property type="entry name" value="Myosin_head_motor_dom-like"/>
</dbReference>
<name>A0A4P9XTS6_9FUNG</name>
<dbReference type="GO" id="GO:0004100">
    <property type="term" value="F:chitin synthase activity"/>
    <property type="evidence" value="ECO:0007669"/>
    <property type="project" value="UniProtKB-EC"/>
</dbReference>
<evidence type="ECO:0000256" key="5">
    <source>
        <dbReference type="ARBA" id="ARBA00022679"/>
    </source>
</evidence>
<proteinExistence type="inferred from homology"/>
<dbReference type="Pfam" id="PF00063">
    <property type="entry name" value="Myosin_head"/>
    <property type="match status" value="1"/>
</dbReference>
<keyword evidence="8 12" id="KW-0518">Myosin</keyword>
<evidence type="ECO:0000256" key="6">
    <source>
        <dbReference type="ARBA" id="ARBA00022692"/>
    </source>
</evidence>
<keyword evidence="12" id="KW-0547">Nucleotide-binding</keyword>
<feature type="transmembrane region" description="Helical" evidence="14">
    <location>
        <begin position="859"/>
        <end position="881"/>
    </location>
</feature>
<feature type="binding site" evidence="12">
    <location>
        <begin position="52"/>
        <end position="59"/>
    </location>
    <ligand>
        <name>ATP</name>
        <dbReference type="ChEBI" id="CHEBI:30616"/>
    </ligand>
</feature>
<dbReference type="Gene3D" id="1.20.58.530">
    <property type="match status" value="1"/>
</dbReference>
<evidence type="ECO:0000256" key="1">
    <source>
        <dbReference type="ARBA" id="ARBA00004651"/>
    </source>
</evidence>
<evidence type="ECO:0000256" key="12">
    <source>
        <dbReference type="PROSITE-ProRule" id="PRU00782"/>
    </source>
</evidence>
<keyword evidence="19" id="KW-1185">Reference proteome</keyword>
<evidence type="ECO:0000256" key="10">
    <source>
        <dbReference type="ARBA" id="ARBA00023175"/>
    </source>
</evidence>
<feature type="transmembrane region" description="Helical" evidence="14">
    <location>
        <begin position="1550"/>
        <end position="1570"/>
    </location>
</feature>
<dbReference type="GO" id="GO:0030428">
    <property type="term" value="C:cell septum"/>
    <property type="evidence" value="ECO:0007669"/>
    <property type="project" value="TreeGrafter"/>
</dbReference>
<keyword evidence="7 14" id="KW-1133">Transmembrane helix</keyword>
<dbReference type="Gene3D" id="3.10.120.10">
    <property type="entry name" value="Cytochrome b5-like heme/steroid binding domain"/>
    <property type="match status" value="1"/>
</dbReference>
<dbReference type="GO" id="GO:0005886">
    <property type="term" value="C:plasma membrane"/>
    <property type="evidence" value="ECO:0007669"/>
    <property type="project" value="UniProtKB-SubCell"/>
</dbReference>
<organism evidence="18 19">
    <name type="scientific">Thamnocephalis sphaerospora</name>
    <dbReference type="NCBI Taxonomy" id="78915"/>
    <lineage>
        <taxon>Eukaryota</taxon>
        <taxon>Fungi</taxon>
        <taxon>Fungi incertae sedis</taxon>
        <taxon>Zoopagomycota</taxon>
        <taxon>Zoopagomycotina</taxon>
        <taxon>Zoopagomycetes</taxon>
        <taxon>Zoopagales</taxon>
        <taxon>Sigmoideomycetaceae</taxon>
        <taxon>Thamnocephalis</taxon>
    </lineage>
</organism>
<keyword evidence="5" id="KW-0808">Transferase</keyword>
<dbReference type="PRINTS" id="PR00193">
    <property type="entry name" value="MYOSINHEAVY"/>
</dbReference>
<dbReference type="InterPro" id="IPR004835">
    <property type="entry name" value="Chitin_synth"/>
</dbReference>
<dbReference type="SUPFAM" id="SSF52540">
    <property type="entry name" value="P-loop containing nucleoside triphosphate hydrolases"/>
    <property type="match status" value="1"/>
</dbReference>
<dbReference type="Pfam" id="PF03142">
    <property type="entry name" value="Chitin_synth_2"/>
    <property type="match status" value="1"/>
</dbReference>
<feature type="domain" description="DEK-C" evidence="17">
    <location>
        <begin position="1798"/>
        <end position="1853"/>
    </location>
</feature>
<evidence type="ECO:0000256" key="13">
    <source>
        <dbReference type="SAM" id="MobiDB-lite"/>
    </source>
</evidence>
<keyword evidence="10 12" id="KW-0505">Motor protein</keyword>
<evidence type="ECO:0000259" key="16">
    <source>
        <dbReference type="PROSITE" id="PS51456"/>
    </source>
</evidence>
<keyword evidence="9 14" id="KW-0472">Membrane</keyword>
<evidence type="ECO:0000313" key="19">
    <source>
        <dbReference type="Proteomes" id="UP000271241"/>
    </source>
</evidence>
<evidence type="ECO:0000256" key="2">
    <source>
        <dbReference type="ARBA" id="ARBA00012543"/>
    </source>
</evidence>
<dbReference type="PROSITE" id="PS51998">
    <property type="entry name" value="DEK_C"/>
    <property type="match status" value="1"/>
</dbReference>
<dbReference type="OrthoDB" id="370884at2759"/>
<dbReference type="GO" id="GO:0031505">
    <property type="term" value="P:fungal-type cell wall organization"/>
    <property type="evidence" value="ECO:0007669"/>
    <property type="project" value="TreeGrafter"/>
</dbReference>
<dbReference type="InterPro" id="IPR001199">
    <property type="entry name" value="Cyt_B5-like_heme/steroid-bd"/>
</dbReference>
<dbReference type="SUPFAM" id="SSF109715">
    <property type="entry name" value="DEK C-terminal domain"/>
    <property type="match status" value="1"/>
</dbReference>
<dbReference type="Proteomes" id="UP000271241">
    <property type="component" value="Unassembled WGS sequence"/>
</dbReference>
<feature type="domain" description="Myosin motor" evidence="16">
    <location>
        <begin position="1"/>
        <end position="697"/>
    </location>
</feature>
<dbReference type="Gene3D" id="1.20.120.720">
    <property type="entry name" value="Myosin VI head, motor domain, U50 subdomain"/>
    <property type="match status" value="1"/>
</dbReference>
<dbReference type="SUPFAM" id="SSF53448">
    <property type="entry name" value="Nucleotide-diphospho-sugar transferases"/>
    <property type="match status" value="1"/>
</dbReference>
<feature type="region of interest" description="Disordered" evidence="13">
    <location>
        <begin position="786"/>
        <end position="811"/>
    </location>
</feature>
<comment type="similarity">
    <text evidence="12">Belongs to the TRAFAC class myosin-kinesin ATPase superfamily. Myosin family.</text>
</comment>
<dbReference type="STRING" id="78915.A0A4P9XTS6"/>
<keyword evidence="11" id="KW-0325">Glycoprotein</keyword>
<evidence type="ECO:0000256" key="8">
    <source>
        <dbReference type="ARBA" id="ARBA00023123"/>
    </source>
</evidence>
<gene>
    <name evidence="18" type="ORF">THASP1DRAFT_14065</name>
</gene>
<dbReference type="GO" id="GO:0016459">
    <property type="term" value="C:myosin complex"/>
    <property type="evidence" value="ECO:0007669"/>
    <property type="project" value="UniProtKB-KW"/>
</dbReference>
<evidence type="ECO:0000256" key="7">
    <source>
        <dbReference type="ARBA" id="ARBA00022989"/>
    </source>
</evidence>
<dbReference type="Gene3D" id="1.10.10.60">
    <property type="entry name" value="Homeodomain-like"/>
    <property type="match status" value="1"/>
</dbReference>
<dbReference type="PROSITE" id="PS50255">
    <property type="entry name" value="CYTOCHROME_B5_2"/>
    <property type="match status" value="1"/>
</dbReference>
<evidence type="ECO:0000256" key="4">
    <source>
        <dbReference type="ARBA" id="ARBA00022676"/>
    </source>
</evidence>
<comment type="subcellular location">
    <subcellularLocation>
        <location evidence="1">Cell membrane</location>
        <topology evidence="1">Multi-pass membrane protein</topology>
    </subcellularLocation>
</comment>
<evidence type="ECO:0000313" key="18">
    <source>
        <dbReference type="EMBL" id="RKP09587.1"/>
    </source>
</evidence>
<dbReference type="PROSITE" id="PS51456">
    <property type="entry name" value="MYOSIN_MOTOR"/>
    <property type="match status" value="1"/>
</dbReference>
<sequence>MSDETAKQYAKEYRDVDGASAQPLPSHIFSITAKAYRHLRRLGQDQGIILTGISGSGKSESHKSLVRQLCLLAAHSKKDAKMHAQVQQALQVLEAFGNARTATNPNASFYGLFEELQFSERGRVVGAKFLPFGLEKSRLISAGSSERIFHAFYYMLAGASAEERQRWHLRDVSGFAYLRTRSANIPGVDDALRYQELVDAMRVCGMKSRARDQVFQLLAAILHLGELEFDDGELSDDACVVRNHDQLEIVAALLGVTTAALETALTYQTKRVRNDVCTVLLNPEAARRHRDGFACSLYALLFAWLVECLNQKLCREDDTVNIVALLNAQGFRAPASGGAGDFETLVANLAAERVQAYASSRALDGPVDAEMREDGVQVPRVMCVDNSACVELLRGGAGKDAKSVLSTIDAESAKSESRRSEAQLVAKLNKQFSSHSHFARPAKDGAWAISHFAGQVTYADADILEKNLDVLSPDLVSVCRDSKSPFIVELFSSMAVATEANPRAAGAIVAAQQSSKPMRAPSRRVKREATRLRVSGETANANTDEDEDNQLRLGENTLVRQIDATLSELFATLDECCVWNAYHIRPNSGDIASGIGGGPPQFDAAFAEEQVRALMLAQLARQKQTTPNIAVSFSHDEFLQRFASVIESIQPNRSQPVEQIVKSAAAHNGWADADIRTGRTRVFLSEYIWKQLENALRQMEKNNRATRKNYAGDGGGSTAGSVYSGVEGSFPGSGPVVYGQAGSVFGTGTYGHANDDIQSMISTDEYFEMRNRGMIAESHAHLKNMWDDDDNDRVKPDTGQNSSSDGTEEEEEVEISRQRRYWVCCTWALTWWIPECCIIKCGRMKREDIRMAWREKVAICIIIFLFCLISVLYIVLLPSLLCPKMNMFSPEEVSYHQGTDDLFMSIHGIVYDVSFFARNGHGTVQRRVSQDDMLQLAGMDVTPLFPLPLTETCPGLVTKSYVEIKDNRTLLLNAFVHRSGDDPRVDVTSTLHEQNWYADHVLPTLKRSKKGRVAFDPKRIADEARINNRRWCILGDDVIDLTYYYDTLADPAAAALNLTDFQYLSKAIDPLFSQYNGQDNTERFMSIKPAATREAIRSCMLNNFKVGVVDLRKSLRCLLAEYLLLTTACFLVAVILAKFLAALQLGTRRNPEDHDKFVICQVPCYTEGEESLEKAFQSLVALDYDDKRKLIFIISDGMIVGSGNDRPTPRIVLDILGVDPKYDPDPLPFKSIGEGANQLNYGKVYSGLYEYEGHVVPYLVVVKVGRPTETRRPGNRGKRDSQIVLMRFLNRVHFDRPMSPLELEVFHQLKNVIGVHPSFYEYILMVDADTQVTPQSLNRLISCMLHDQKIMGICGETRLANEDLTWATMIQVYEYYISHHMAKAFESLFGSVTCLPGCFCMYRVRTPVKSNPLIIADSVVDSYAENHVDTLHKKNLLALGEDRYLTTLMLKFFPQYKMTFTPDATCETAAPEKWSILLSQRRRWINSTIHNLVELLFLQDLCGFCCFSMRFVVMIDLLGTVLMPSSLVYIGYLIYLLIDAKQTGVAPGTSFVSLIILAAVYGLQAVIFILKRQWQHVGWMIIYLLAMPIFAFLIPVYSFWHFDDFSWGNTRVVLGENNKKKIVTVGEEERFDPRKIPMKTWTEYEQGMWETNSCGSRESRGTSYTHHTYKSRAASQAGESVVGGGSQYGDSPYRVRAPLDGVSQGPQTMYASSTMGGGVTQSEYRFSNDYSAVGEVAGTFASTGAVDPRHSAAYNAMDSHGHARSEYEPSVIMGTFGNNSRPMSSFSAAPSVAGFSAQPSDEQLVAEIRQILLTSDLMTITKKQVREQLSQMHGIDLTPRKDFINSTIELILQNRL</sequence>
<keyword evidence="12" id="KW-0009">Actin-binding</keyword>
<evidence type="ECO:0000259" key="17">
    <source>
        <dbReference type="PROSITE" id="PS51998"/>
    </source>
</evidence>
<dbReference type="Pfam" id="PF08766">
    <property type="entry name" value="DEK_C"/>
    <property type="match status" value="1"/>
</dbReference>
<dbReference type="SMART" id="SM00242">
    <property type="entry name" value="MYSc"/>
    <property type="match status" value="1"/>
</dbReference>
<evidence type="ECO:0000256" key="9">
    <source>
        <dbReference type="ARBA" id="ARBA00023136"/>
    </source>
</evidence>
<reference evidence="19" key="1">
    <citation type="journal article" date="2018" name="Nat. Microbiol.">
        <title>Leveraging single-cell genomics to expand the fungal tree of life.</title>
        <authorList>
            <person name="Ahrendt S.R."/>
            <person name="Quandt C.A."/>
            <person name="Ciobanu D."/>
            <person name="Clum A."/>
            <person name="Salamov A."/>
            <person name="Andreopoulos B."/>
            <person name="Cheng J.F."/>
            <person name="Woyke T."/>
            <person name="Pelin A."/>
            <person name="Henrissat B."/>
            <person name="Reynolds N.K."/>
            <person name="Benny G.L."/>
            <person name="Smith M.E."/>
            <person name="James T.Y."/>
            <person name="Grigoriev I.V."/>
        </authorList>
    </citation>
    <scope>NUCLEOTIDE SEQUENCE [LARGE SCALE GENOMIC DNA]</scope>
    <source>
        <strain evidence="19">RSA 1356</strain>
    </source>
</reference>
<dbReference type="GO" id="GO:0003779">
    <property type="term" value="F:actin binding"/>
    <property type="evidence" value="ECO:0007669"/>
    <property type="project" value="UniProtKB-KW"/>
</dbReference>
<keyword evidence="12" id="KW-0067">ATP-binding</keyword>
<dbReference type="Pfam" id="PF00173">
    <property type="entry name" value="Cyt-b5"/>
    <property type="match status" value="1"/>
</dbReference>
<feature type="transmembrane region" description="Helical" evidence="14">
    <location>
        <begin position="820"/>
        <end position="839"/>
    </location>
</feature>
<dbReference type="EC" id="2.4.1.16" evidence="2"/>
<dbReference type="InterPro" id="IPR036961">
    <property type="entry name" value="Kinesin_motor_dom_sf"/>
</dbReference>
<dbReference type="SUPFAM" id="SSF55856">
    <property type="entry name" value="Cytochrome b5-like heme/steroid binding domain"/>
    <property type="match status" value="1"/>
</dbReference>
<accession>A0A4P9XTS6</accession>
<dbReference type="GO" id="GO:0006031">
    <property type="term" value="P:chitin biosynthetic process"/>
    <property type="evidence" value="ECO:0007669"/>
    <property type="project" value="TreeGrafter"/>
</dbReference>
<feature type="domain" description="Cytochrome b5 heme-binding" evidence="15">
    <location>
        <begin position="885"/>
        <end position="945"/>
    </location>
</feature>
<evidence type="ECO:0000256" key="3">
    <source>
        <dbReference type="ARBA" id="ARBA00022475"/>
    </source>
</evidence>
<dbReference type="InterPro" id="IPR036400">
    <property type="entry name" value="Cyt_B5-like_heme/steroid_sf"/>
</dbReference>
<feature type="transmembrane region" description="Helical" evidence="14">
    <location>
        <begin position="1577"/>
        <end position="1600"/>
    </location>
</feature>
<evidence type="ECO:0000256" key="11">
    <source>
        <dbReference type="ARBA" id="ARBA00023180"/>
    </source>
</evidence>
<feature type="transmembrane region" description="Helical" evidence="14">
    <location>
        <begin position="1122"/>
        <end position="1141"/>
    </location>
</feature>
<dbReference type="GO" id="GO:0005524">
    <property type="term" value="F:ATP binding"/>
    <property type="evidence" value="ECO:0007669"/>
    <property type="project" value="UniProtKB-UniRule"/>
</dbReference>
<dbReference type="CDD" id="cd04190">
    <property type="entry name" value="Chitin_synth_C"/>
    <property type="match status" value="1"/>
</dbReference>
<dbReference type="InterPro" id="IPR014876">
    <property type="entry name" value="DEK_C"/>
</dbReference>